<gene>
    <name evidence="1" type="ORF">DVH24_014860</name>
</gene>
<accession>A0A498K1Q1</accession>
<dbReference type="Proteomes" id="UP000290289">
    <property type="component" value="Chromosome 4"/>
</dbReference>
<comment type="caution">
    <text evidence="1">The sequence shown here is derived from an EMBL/GenBank/DDBJ whole genome shotgun (WGS) entry which is preliminary data.</text>
</comment>
<protein>
    <submittedName>
        <fullName evidence="1">Uncharacterized protein</fullName>
    </submittedName>
</protein>
<evidence type="ECO:0000313" key="1">
    <source>
        <dbReference type="EMBL" id="RXI01511.1"/>
    </source>
</evidence>
<evidence type="ECO:0000313" key="2">
    <source>
        <dbReference type="Proteomes" id="UP000290289"/>
    </source>
</evidence>
<organism evidence="1 2">
    <name type="scientific">Malus domestica</name>
    <name type="common">Apple</name>
    <name type="synonym">Pyrus malus</name>
    <dbReference type="NCBI Taxonomy" id="3750"/>
    <lineage>
        <taxon>Eukaryota</taxon>
        <taxon>Viridiplantae</taxon>
        <taxon>Streptophyta</taxon>
        <taxon>Embryophyta</taxon>
        <taxon>Tracheophyta</taxon>
        <taxon>Spermatophyta</taxon>
        <taxon>Magnoliopsida</taxon>
        <taxon>eudicotyledons</taxon>
        <taxon>Gunneridae</taxon>
        <taxon>Pentapetalae</taxon>
        <taxon>rosids</taxon>
        <taxon>fabids</taxon>
        <taxon>Rosales</taxon>
        <taxon>Rosaceae</taxon>
        <taxon>Amygdaloideae</taxon>
        <taxon>Maleae</taxon>
        <taxon>Malus</taxon>
    </lineage>
</organism>
<sequence>MVIDQWLPGAVEQVGTAMRAELGLACGRLCAARRIGPLVARVGPDSAALHCGLQIRPCAKWMRLGPVLLG</sequence>
<keyword evidence="2" id="KW-1185">Reference proteome</keyword>
<dbReference type="AlphaFoldDB" id="A0A498K1Q1"/>
<reference evidence="1 2" key="1">
    <citation type="submission" date="2018-10" db="EMBL/GenBank/DDBJ databases">
        <title>A high-quality apple genome assembly.</title>
        <authorList>
            <person name="Hu J."/>
        </authorList>
    </citation>
    <scope>NUCLEOTIDE SEQUENCE [LARGE SCALE GENOMIC DNA]</scope>
    <source>
        <strain evidence="2">cv. HFTH1</strain>
        <tissue evidence="1">Young leaf</tissue>
    </source>
</reference>
<dbReference type="EMBL" id="RDQH01000330">
    <property type="protein sequence ID" value="RXI01511.1"/>
    <property type="molecule type" value="Genomic_DNA"/>
</dbReference>
<proteinExistence type="predicted"/>
<name>A0A498K1Q1_MALDO</name>